<evidence type="ECO:0000256" key="7">
    <source>
        <dbReference type="ARBA" id="ARBA00023054"/>
    </source>
</evidence>
<dbReference type="HOGENOM" id="CLU_034384_3_0_1"/>
<dbReference type="InterPro" id="IPR007356">
    <property type="entry name" value="tRNA_m1G_MeTrfase_euk"/>
</dbReference>
<name>T1JQQ1_TETUR</name>
<evidence type="ECO:0000256" key="5">
    <source>
        <dbReference type="ARBA" id="ARBA00022694"/>
    </source>
</evidence>
<proteinExistence type="predicted"/>
<evidence type="ECO:0000256" key="2">
    <source>
        <dbReference type="ARBA" id="ARBA00022603"/>
    </source>
</evidence>
<reference evidence="11" key="2">
    <citation type="submission" date="2015-06" db="UniProtKB">
        <authorList>
            <consortium name="EnsemblMetazoa"/>
        </authorList>
    </citation>
    <scope>IDENTIFICATION</scope>
</reference>
<dbReference type="GO" id="GO:0000049">
    <property type="term" value="F:tRNA binding"/>
    <property type="evidence" value="ECO:0007669"/>
    <property type="project" value="TreeGrafter"/>
</dbReference>
<evidence type="ECO:0000256" key="1">
    <source>
        <dbReference type="ARBA" id="ARBA00004173"/>
    </source>
</evidence>
<keyword evidence="8" id="KW-0496">Mitochondrion</keyword>
<evidence type="ECO:0000256" key="9">
    <source>
        <dbReference type="ARBA" id="ARBA00029803"/>
    </source>
</evidence>
<dbReference type="GO" id="GO:0008168">
    <property type="term" value="F:methyltransferase activity"/>
    <property type="evidence" value="ECO:0007669"/>
    <property type="project" value="UniProtKB-KW"/>
</dbReference>
<evidence type="ECO:0000313" key="12">
    <source>
        <dbReference type="Proteomes" id="UP000015104"/>
    </source>
</evidence>
<evidence type="ECO:0000259" key="10">
    <source>
        <dbReference type="PROSITE" id="PS51675"/>
    </source>
</evidence>
<evidence type="ECO:0000256" key="4">
    <source>
        <dbReference type="ARBA" id="ARBA00022691"/>
    </source>
</evidence>
<feature type="domain" description="SAM-dependent MTase TRM10-type" evidence="10">
    <location>
        <begin position="207"/>
        <end position="388"/>
    </location>
</feature>
<evidence type="ECO:0000256" key="8">
    <source>
        <dbReference type="ARBA" id="ARBA00023128"/>
    </source>
</evidence>
<dbReference type="PANTHER" id="PTHR13563:SF5">
    <property type="entry name" value="TRNA METHYLTRANSFERASE 10 HOMOLOG C"/>
    <property type="match status" value="1"/>
</dbReference>
<comment type="subcellular location">
    <subcellularLocation>
        <location evidence="1">Mitochondrion</location>
    </subcellularLocation>
</comment>
<dbReference type="AlphaFoldDB" id="T1JQQ1"/>
<dbReference type="EMBL" id="CAEY01000440">
    <property type="status" value="NOT_ANNOTATED_CDS"/>
    <property type="molecule type" value="Genomic_DNA"/>
</dbReference>
<keyword evidence="4" id="KW-0949">S-adenosyl-L-methionine</keyword>
<protein>
    <recommendedName>
        <fullName evidence="9">RNA (guanine-9-)-methyltransferase domain-containing protein 1</fullName>
    </recommendedName>
</protein>
<evidence type="ECO:0000313" key="11">
    <source>
        <dbReference type="EnsemblMetazoa" id="tetur01g04050.1"/>
    </source>
</evidence>
<dbReference type="Proteomes" id="UP000015104">
    <property type="component" value="Unassembled WGS sequence"/>
</dbReference>
<evidence type="ECO:0000256" key="6">
    <source>
        <dbReference type="ARBA" id="ARBA00022946"/>
    </source>
</evidence>
<dbReference type="GO" id="GO:0005739">
    <property type="term" value="C:mitochondrion"/>
    <property type="evidence" value="ECO:0007669"/>
    <property type="project" value="UniProtKB-SubCell"/>
</dbReference>
<keyword evidence="7" id="KW-0175">Coiled coil</keyword>
<dbReference type="EnsemblMetazoa" id="tetur01g04050.1">
    <property type="protein sequence ID" value="tetur01g04050.1"/>
    <property type="gene ID" value="tetur01g04050"/>
</dbReference>
<dbReference type="InterPro" id="IPR025812">
    <property type="entry name" value="Trm10_C_MTase_dom"/>
</dbReference>
<sequence length="388" mass="45696">MRLSRTLVWLFHHGRTQVVRNLFPKHNTLSPIHSVQLRRSFSNDSANDDDKITEDLNNDRYVKKWLATKVFEHQTIDDFKPFLKNKEELEKMEWILQEYEIIKYDTSLCPSYLPTERVKEMVEMSTTQKLHSYFHFLYNRENRKNAARLRKIENRTETAKALRFAHDNDIKLEMGISYDPETGKPIYGKWRNSCFIDLGKKHEYTAFLPQNIAASQFGQKLIIDFSYENCMHTQEKKSLVKQLCFGYQKIRESEDPFDLWFCGLNPKEKTHSYLDEVLGWNRNAIFTNSFIHRTERSYLDLFPKEKLVYLCPDSSVDLHKFDDEAIYIVGGLVDKRVIKPVSLAKCKKEGLKTARLPLDQHLSMIGNKILTLDQVLCILVRLKEGVPM</sequence>
<dbReference type="eggNOG" id="KOG2967">
    <property type="taxonomic scope" value="Eukaryota"/>
</dbReference>
<keyword evidence="12" id="KW-1185">Reference proteome</keyword>
<dbReference type="PANTHER" id="PTHR13563">
    <property type="entry name" value="TRNA (GUANINE-9-) METHYLTRANSFERASE"/>
    <property type="match status" value="1"/>
</dbReference>
<dbReference type="PROSITE" id="PS51675">
    <property type="entry name" value="SAM_MT_TRM10"/>
    <property type="match status" value="1"/>
</dbReference>
<accession>T1JQQ1</accession>
<dbReference type="GO" id="GO:0005654">
    <property type="term" value="C:nucleoplasm"/>
    <property type="evidence" value="ECO:0007669"/>
    <property type="project" value="TreeGrafter"/>
</dbReference>
<keyword evidence="6" id="KW-0809">Transit peptide</keyword>
<dbReference type="GO" id="GO:0070131">
    <property type="term" value="P:positive regulation of mitochondrial translation"/>
    <property type="evidence" value="ECO:0007669"/>
    <property type="project" value="TreeGrafter"/>
</dbReference>
<dbReference type="STRING" id="32264.T1JQQ1"/>
<dbReference type="InterPro" id="IPR028564">
    <property type="entry name" value="MT_TRM10-typ"/>
</dbReference>
<dbReference type="GO" id="GO:0097745">
    <property type="term" value="P:mitochondrial tRNA 5'-end processing"/>
    <property type="evidence" value="ECO:0007669"/>
    <property type="project" value="TreeGrafter"/>
</dbReference>
<reference evidence="12" key="1">
    <citation type="submission" date="2011-08" db="EMBL/GenBank/DDBJ databases">
        <authorList>
            <person name="Rombauts S."/>
        </authorList>
    </citation>
    <scope>NUCLEOTIDE SEQUENCE</scope>
    <source>
        <strain evidence="12">London</strain>
    </source>
</reference>
<organism evidence="11 12">
    <name type="scientific">Tetranychus urticae</name>
    <name type="common">Two-spotted spider mite</name>
    <dbReference type="NCBI Taxonomy" id="32264"/>
    <lineage>
        <taxon>Eukaryota</taxon>
        <taxon>Metazoa</taxon>
        <taxon>Ecdysozoa</taxon>
        <taxon>Arthropoda</taxon>
        <taxon>Chelicerata</taxon>
        <taxon>Arachnida</taxon>
        <taxon>Acari</taxon>
        <taxon>Acariformes</taxon>
        <taxon>Trombidiformes</taxon>
        <taxon>Prostigmata</taxon>
        <taxon>Eleutherengona</taxon>
        <taxon>Raphignathae</taxon>
        <taxon>Tetranychoidea</taxon>
        <taxon>Tetranychidae</taxon>
        <taxon>Tetranychus</taxon>
    </lineage>
</organism>
<dbReference type="Gene3D" id="3.40.1280.30">
    <property type="match status" value="1"/>
</dbReference>
<dbReference type="GO" id="GO:0032259">
    <property type="term" value="P:methylation"/>
    <property type="evidence" value="ECO:0007669"/>
    <property type="project" value="UniProtKB-KW"/>
</dbReference>
<keyword evidence="2" id="KW-0489">Methyltransferase</keyword>
<dbReference type="InterPro" id="IPR038459">
    <property type="entry name" value="MT_TRM10-typ_sf"/>
</dbReference>
<evidence type="ECO:0000256" key="3">
    <source>
        <dbReference type="ARBA" id="ARBA00022679"/>
    </source>
</evidence>
<keyword evidence="5" id="KW-0819">tRNA processing</keyword>
<keyword evidence="3" id="KW-0808">Transferase</keyword>
<dbReference type="CDD" id="cd18102">
    <property type="entry name" value="Trm10_MRRP1"/>
    <property type="match status" value="1"/>
</dbReference>